<feature type="transmembrane region" description="Helical" evidence="6">
    <location>
        <begin position="843"/>
        <end position="862"/>
    </location>
</feature>
<feature type="transmembrane region" description="Helical" evidence="6">
    <location>
        <begin position="436"/>
        <end position="458"/>
    </location>
</feature>
<feature type="transmembrane region" description="Helical" evidence="6">
    <location>
        <begin position="775"/>
        <end position="799"/>
    </location>
</feature>
<feature type="transmembrane region" description="Helical" evidence="6">
    <location>
        <begin position="295"/>
        <end position="317"/>
    </location>
</feature>
<evidence type="ECO:0000256" key="1">
    <source>
        <dbReference type="ARBA" id="ARBA00004141"/>
    </source>
</evidence>
<accession>E2ADE3</accession>
<dbReference type="InterPro" id="IPR005829">
    <property type="entry name" value="Sugar_transporter_CS"/>
</dbReference>
<feature type="transmembrane region" description="Helical" evidence="6">
    <location>
        <begin position="811"/>
        <end position="831"/>
    </location>
</feature>
<comment type="subcellular location">
    <subcellularLocation>
        <location evidence="1">Membrane</location>
        <topology evidence="1">Multi-pass membrane protein</topology>
    </subcellularLocation>
</comment>
<evidence type="ECO:0000256" key="3">
    <source>
        <dbReference type="ARBA" id="ARBA00022989"/>
    </source>
</evidence>
<dbReference type="OrthoDB" id="6612291at2759"/>
<feature type="transmembrane region" description="Helical" evidence="6">
    <location>
        <begin position="365"/>
        <end position="385"/>
    </location>
</feature>
<dbReference type="PROSITE" id="PS50850">
    <property type="entry name" value="MFS"/>
    <property type="match status" value="2"/>
</dbReference>
<dbReference type="PANTHER" id="PTHR48021">
    <property type="match status" value="1"/>
</dbReference>
<evidence type="ECO:0000256" key="6">
    <source>
        <dbReference type="SAM" id="Phobius"/>
    </source>
</evidence>
<gene>
    <name evidence="8" type="ORF">EAG_07159</name>
</gene>
<organism evidence="9">
    <name type="scientific">Camponotus floridanus</name>
    <name type="common">Florida carpenter ant</name>
    <dbReference type="NCBI Taxonomy" id="104421"/>
    <lineage>
        <taxon>Eukaryota</taxon>
        <taxon>Metazoa</taxon>
        <taxon>Ecdysozoa</taxon>
        <taxon>Arthropoda</taxon>
        <taxon>Hexapoda</taxon>
        <taxon>Insecta</taxon>
        <taxon>Pterygota</taxon>
        <taxon>Neoptera</taxon>
        <taxon>Endopterygota</taxon>
        <taxon>Hymenoptera</taxon>
        <taxon>Apocrita</taxon>
        <taxon>Aculeata</taxon>
        <taxon>Formicoidea</taxon>
        <taxon>Formicidae</taxon>
        <taxon>Formicinae</taxon>
        <taxon>Camponotus</taxon>
    </lineage>
</organism>
<keyword evidence="3 6" id="KW-1133">Transmembrane helix</keyword>
<evidence type="ECO:0000256" key="2">
    <source>
        <dbReference type="ARBA" id="ARBA00022692"/>
    </source>
</evidence>
<feature type="transmembrane region" description="Helical" evidence="6">
    <location>
        <begin position="120"/>
        <end position="141"/>
    </location>
</feature>
<dbReference type="PROSITE" id="PS00217">
    <property type="entry name" value="SUGAR_TRANSPORT_2"/>
    <property type="match status" value="2"/>
</dbReference>
<dbReference type="GO" id="GO:0022857">
    <property type="term" value="F:transmembrane transporter activity"/>
    <property type="evidence" value="ECO:0007669"/>
    <property type="project" value="InterPro"/>
</dbReference>
<feature type="transmembrane region" description="Helical" evidence="6">
    <location>
        <begin position="266"/>
        <end position="288"/>
    </location>
</feature>
<dbReference type="SUPFAM" id="SSF103473">
    <property type="entry name" value="MFS general substrate transporter"/>
    <property type="match status" value="2"/>
</dbReference>
<name>E2ADE3_CAMFO</name>
<keyword evidence="4 6" id="KW-0472">Membrane</keyword>
<dbReference type="InterPro" id="IPR020846">
    <property type="entry name" value="MFS_dom"/>
</dbReference>
<evidence type="ECO:0000313" key="8">
    <source>
        <dbReference type="EMBL" id="EFN68559.1"/>
    </source>
</evidence>
<reference evidence="8 9" key="1">
    <citation type="journal article" date="2010" name="Science">
        <title>Genomic comparison of the ants Camponotus floridanus and Harpegnathos saltator.</title>
        <authorList>
            <person name="Bonasio R."/>
            <person name="Zhang G."/>
            <person name="Ye C."/>
            <person name="Mutti N.S."/>
            <person name="Fang X."/>
            <person name="Qin N."/>
            <person name="Donahue G."/>
            <person name="Yang P."/>
            <person name="Li Q."/>
            <person name="Li C."/>
            <person name="Zhang P."/>
            <person name="Huang Z."/>
            <person name="Berger S.L."/>
            <person name="Reinberg D."/>
            <person name="Wang J."/>
            <person name="Liebig J."/>
        </authorList>
    </citation>
    <scope>NUCLEOTIDE SEQUENCE [LARGE SCALE GENOMIC DNA]</scope>
    <source>
        <strain evidence="9">C129</strain>
    </source>
</reference>
<feature type="domain" description="Major facilitator superfamily (MFS) profile" evidence="7">
    <location>
        <begin position="1"/>
        <end position="420"/>
    </location>
</feature>
<feature type="transmembrane region" description="Helical" evidence="6">
    <location>
        <begin position="531"/>
        <end position="553"/>
    </location>
</feature>
<feature type="transmembrane region" description="Helical" evidence="6">
    <location>
        <begin position="478"/>
        <end position="499"/>
    </location>
</feature>
<dbReference type="InterPro" id="IPR036259">
    <property type="entry name" value="MFS_trans_sf"/>
</dbReference>
<dbReference type="Pfam" id="PF00083">
    <property type="entry name" value="Sugar_tr"/>
    <property type="match status" value="2"/>
</dbReference>
<feature type="transmembrane region" description="Helical" evidence="6">
    <location>
        <begin position="61"/>
        <end position="81"/>
    </location>
</feature>
<dbReference type="InterPro" id="IPR003663">
    <property type="entry name" value="Sugar/inositol_transpt"/>
</dbReference>
<dbReference type="InterPro" id="IPR005828">
    <property type="entry name" value="MFS_sugar_transport-like"/>
</dbReference>
<feature type="transmembrane region" description="Helical" evidence="6">
    <location>
        <begin position="506"/>
        <end position="525"/>
    </location>
</feature>
<feature type="transmembrane region" description="Helical" evidence="6">
    <location>
        <begin position="87"/>
        <end position="108"/>
    </location>
</feature>
<dbReference type="FunFam" id="1.20.1250.20:FF:000249">
    <property type="entry name" value="facilitated trehalose transporter Tret1"/>
    <property type="match status" value="2"/>
</dbReference>
<feature type="transmembrane region" description="Helical" evidence="6">
    <location>
        <begin position="674"/>
        <end position="700"/>
    </location>
</feature>
<feature type="transmembrane region" description="Helical" evidence="6">
    <location>
        <begin position="329"/>
        <end position="353"/>
    </location>
</feature>
<dbReference type="AlphaFoldDB" id="E2ADE3"/>
<dbReference type="InParanoid" id="E2ADE3"/>
<protein>
    <submittedName>
        <fullName evidence="8">Probable polyol transporter 4</fullName>
    </submittedName>
</protein>
<dbReference type="EMBL" id="GL438749">
    <property type="protein sequence ID" value="EFN68559.1"/>
    <property type="molecule type" value="Genomic_DNA"/>
</dbReference>
<feature type="transmembrane region" description="Helical" evidence="6">
    <location>
        <begin position="712"/>
        <end position="733"/>
    </location>
</feature>
<dbReference type="PRINTS" id="PR00171">
    <property type="entry name" value="SUGRTRNSPORT"/>
</dbReference>
<feature type="transmembrane region" description="Helical" evidence="6">
    <location>
        <begin position="34"/>
        <end position="54"/>
    </location>
</feature>
<feature type="transmembrane region" description="Helical" evidence="6">
    <location>
        <begin position="745"/>
        <end position="763"/>
    </location>
</feature>
<dbReference type="Gene3D" id="1.20.1250.20">
    <property type="entry name" value="MFS general substrate transporter like domains"/>
    <property type="match status" value="2"/>
</dbReference>
<keyword evidence="2 6" id="KW-0812">Transmembrane</keyword>
<feature type="transmembrane region" description="Helical" evidence="6">
    <location>
        <begin position="593"/>
        <end position="613"/>
    </location>
</feature>
<proteinExistence type="predicted"/>
<dbReference type="PANTHER" id="PTHR48021:SF89">
    <property type="entry name" value="FI02132P-RELATED"/>
    <property type="match status" value="1"/>
</dbReference>
<evidence type="ECO:0000313" key="9">
    <source>
        <dbReference type="Proteomes" id="UP000000311"/>
    </source>
</evidence>
<evidence type="ECO:0000259" key="7">
    <source>
        <dbReference type="PROSITE" id="PS50850"/>
    </source>
</evidence>
<keyword evidence="9" id="KW-1185">Reference proteome</keyword>
<feature type="transmembrane region" description="Helical" evidence="6">
    <location>
        <begin position="147"/>
        <end position="167"/>
    </location>
</feature>
<sequence length="896" mass="99346">MAPTMTVAYSAVAEPAMTAPKTDDLQLDAVQANWMATASAISIPFGSLISSLALSRGRKIGLFVTSLVSLTGWVTICTSNSYEQILIGRIITGISVGLSVISTTLYVAEIAETKWRHAMLSSISISGNFAILIVYIFGYIFKDNWRLVAMMCGLFSAVAIVLILLVIPESPLWLRDKNRAEEALEIMKKFRGIPKDQPAPAEVLLELKPRPQKKNQNLLKYLIKRNSLLPFIIIVSYFFFQQFSGIYVVVYNAVEIMDKSGIQIDPYIGAILIGVARFIATLVMAGLTKTFGRRFLSILSGIGMTIFMSGLSLYLFLIENGTVISDNGIIPVVCMMLFVFSCTLGYMVIPFVMVGEIYPSKVKDVLSGLSIAIGYIFSAITIKTYPDMLRLMSMQGLFLFFAIISLSGVIFIFLFLPETKGKTLREMEDMYSKKKILMSLCANVVEIGTMVSFGYNAVAEPVMITPKTDDLQLDAVQTNWIATASALSIPFGSLISSFVISRGRKIGMFVTSLISLTGWVTIYMSNSYEQILIGRIITGISTGMSVIAATLYVTEIAESKWRGTMAAWINISDNIAVLIVYIFGYIFKDNWRLIALMCALFPVVAIVLILLVVSESPLWLRDQNRSEEALEIMKKFRGIPKDQPAPAEVLLELKPRPQKKNQNLLKYLIKRSSLVPFVIMISYFFFQQFSGIFVVIYNAVEIMDKSGIRVDPYIGAILTGVARLIASLLTAGVSRKYGRRIPSMVSGIGMTISMSGLSLYLFLIENGTVISDNGIIPVVCMMLYVFTSTLGYLIIPYIMVGEIFPSKVKDVLSGLSVAISYLLSAITIKIYPDMLTLMSMQGVFLFFAIISLIGVIFIFLFLPETRGKTLREIEDMFSKKKIFEIPAEEVIGEEVL</sequence>
<dbReference type="OMA" id="SGFFTHW"/>
<feature type="transmembrane region" description="Helical" evidence="6">
    <location>
        <begin position="565"/>
        <end position="587"/>
    </location>
</feature>
<dbReference type="GO" id="GO:0016020">
    <property type="term" value="C:membrane"/>
    <property type="evidence" value="ECO:0007669"/>
    <property type="project" value="UniProtKB-SubCell"/>
</dbReference>
<feature type="transmembrane region" description="Helical" evidence="6">
    <location>
        <begin position="228"/>
        <end position="254"/>
    </location>
</feature>
<feature type="domain" description="Major facilitator superfamily (MFS) profile" evidence="7">
    <location>
        <begin position="440"/>
        <end position="866"/>
    </location>
</feature>
<dbReference type="Proteomes" id="UP000000311">
    <property type="component" value="Unassembled WGS sequence"/>
</dbReference>
<keyword evidence="5" id="KW-0325">Glycoprotein</keyword>
<dbReference type="InterPro" id="IPR050549">
    <property type="entry name" value="MFS_Trehalose_Transporter"/>
</dbReference>
<feature type="transmembrane region" description="Helical" evidence="6">
    <location>
        <begin position="397"/>
        <end position="416"/>
    </location>
</feature>
<evidence type="ECO:0000256" key="4">
    <source>
        <dbReference type="ARBA" id="ARBA00023136"/>
    </source>
</evidence>
<evidence type="ECO:0000256" key="5">
    <source>
        <dbReference type="ARBA" id="ARBA00023180"/>
    </source>
</evidence>